<dbReference type="EMBL" id="CP034328">
    <property type="protein sequence ID" value="AZL58197.1"/>
    <property type="molecule type" value="Genomic_DNA"/>
</dbReference>
<dbReference type="Proteomes" id="UP000282002">
    <property type="component" value="Chromosome"/>
</dbReference>
<protein>
    <submittedName>
        <fullName evidence="7">Metallophosphoesterase</fullName>
    </submittedName>
</protein>
<gene>
    <name evidence="7" type="ORF">EI545_04690</name>
</gene>
<dbReference type="OrthoDB" id="651281at2"/>
<evidence type="ECO:0000256" key="5">
    <source>
        <dbReference type="SAM" id="SignalP"/>
    </source>
</evidence>
<dbReference type="RefSeq" id="WP_125324398.1">
    <property type="nucleotide sequence ID" value="NZ_CP034328.1"/>
</dbReference>
<feature type="domain" description="Calcineurin-like phosphoesterase" evidence="6">
    <location>
        <begin position="24"/>
        <end position="234"/>
    </location>
</feature>
<dbReference type="SUPFAM" id="SSF56300">
    <property type="entry name" value="Metallo-dependent phosphatases"/>
    <property type="match status" value="1"/>
</dbReference>
<dbReference type="AlphaFoldDB" id="A0A3S8U3L2"/>
<evidence type="ECO:0000313" key="7">
    <source>
        <dbReference type="EMBL" id="AZL58197.1"/>
    </source>
</evidence>
<dbReference type="InterPro" id="IPR029052">
    <property type="entry name" value="Metallo-depent_PP-like"/>
</dbReference>
<sequence>MRGTVRLALLLLLWLAGPGQAEPLKIAVISDLNGSYGSTDYGAAVTGGVAAIIARRPDLVISTGDMVAGQRGSPKLTEGELAAMWASFHAAVSDPLAQAGLPLLVTPGNHDASAYPGFEAERVAFAAAWSGRVPDLTAIDIKDWPFRSAVSLRGVLLVGMDATRSGPLAEADMDWLRRILADEGPRHDSVVLYGHLPLMPISQGREGDVLADPALFDLAKAAGVDLWLSGHQHAFYSGTAGGILFVAQGALGNGPRKLIGQGETSPQTVTWIEIGDDGTVTVSAYPAPDFEEALPHDHLPPSLGSGPFKLARQFAGAD</sequence>
<feature type="signal peptide" evidence="5">
    <location>
        <begin position="1"/>
        <end position="21"/>
    </location>
</feature>
<name>A0A3S8U3L2_9RHOB</name>
<evidence type="ECO:0000259" key="6">
    <source>
        <dbReference type="Pfam" id="PF00149"/>
    </source>
</evidence>
<dbReference type="GO" id="GO:0046872">
    <property type="term" value="F:metal ion binding"/>
    <property type="evidence" value="ECO:0007669"/>
    <property type="project" value="UniProtKB-KW"/>
</dbReference>
<evidence type="ECO:0000256" key="1">
    <source>
        <dbReference type="ARBA" id="ARBA00022723"/>
    </source>
</evidence>
<dbReference type="Pfam" id="PF00149">
    <property type="entry name" value="Metallophos"/>
    <property type="match status" value="1"/>
</dbReference>
<keyword evidence="8" id="KW-1185">Reference proteome</keyword>
<feature type="chain" id="PRO_5018966419" evidence="5">
    <location>
        <begin position="22"/>
        <end position="318"/>
    </location>
</feature>
<dbReference type="GO" id="GO:0016787">
    <property type="term" value="F:hydrolase activity"/>
    <property type="evidence" value="ECO:0007669"/>
    <property type="project" value="UniProtKB-KW"/>
</dbReference>
<dbReference type="Gene3D" id="3.60.21.10">
    <property type="match status" value="1"/>
</dbReference>
<reference evidence="7 8" key="1">
    <citation type="submission" date="2018-12" db="EMBL/GenBank/DDBJ databases">
        <title>Complete genome sequencing of Tabrizicola sp. K13M18.</title>
        <authorList>
            <person name="Bae J.-W."/>
        </authorList>
    </citation>
    <scope>NUCLEOTIDE SEQUENCE [LARGE SCALE GENOMIC DNA]</scope>
    <source>
        <strain evidence="7 8">K13M18</strain>
    </source>
</reference>
<keyword evidence="1" id="KW-0479">Metal-binding</keyword>
<dbReference type="InterPro" id="IPR050884">
    <property type="entry name" value="CNP_phosphodiesterase-III"/>
</dbReference>
<evidence type="ECO:0000256" key="4">
    <source>
        <dbReference type="ARBA" id="ARBA00025742"/>
    </source>
</evidence>
<organism evidence="7 8">
    <name type="scientific">Tabrizicola piscis</name>
    <dbReference type="NCBI Taxonomy" id="2494374"/>
    <lineage>
        <taxon>Bacteria</taxon>
        <taxon>Pseudomonadati</taxon>
        <taxon>Pseudomonadota</taxon>
        <taxon>Alphaproteobacteria</taxon>
        <taxon>Rhodobacterales</taxon>
        <taxon>Paracoccaceae</taxon>
        <taxon>Tabrizicola</taxon>
    </lineage>
</organism>
<dbReference type="KEGG" id="taw:EI545_04690"/>
<accession>A0A3S8U3L2</accession>
<dbReference type="PANTHER" id="PTHR42988:SF2">
    <property type="entry name" value="CYCLIC NUCLEOTIDE PHOSPHODIESTERASE CBUA0032-RELATED"/>
    <property type="match status" value="1"/>
</dbReference>
<dbReference type="InterPro" id="IPR004843">
    <property type="entry name" value="Calcineurin-like_PHP"/>
</dbReference>
<keyword evidence="2" id="KW-0378">Hydrolase</keyword>
<dbReference type="PANTHER" id="PTHR42988">
    <property type="entry name" value="PHOSPHOHYDROLASE"/>
    <property type="match status" value="1"/>
</dbReference>
<proteinExistence type="inferred from homology"/>
<comment type="similarity">
    <text evidence="4">Belongs to the cyclic nucleotide phosphodiesterase class-III family.</text>
</comment>
<keyword evidence="3" id="KW-0408">Iron</keyword>
<keyword evidence="5" id="KW-0732">Signal</keyword>
<evidence type="ECO:0000256" key="2">
    <source>
        <dbReference type="ARBA" id="ARBA00022801"/>
    </source>
</evidence>
<evidence type="ECO:0000256" key="3">
    <source>
        <dbReference type="ARBA" id="ARBA00023004"/>
    </source>
</evidence>
<evidence type="ECO:0000313" key="8">
    <source>
        <dbReference type="Proteomes" id="UP000282002"/>
    </source>
</evidence>